<reference evidence="2 3" key="1">
    <citation type="journal article" date="2016" name="Microb. Cell Fact.">
        <title>Dissection of exopolysaccharide biosynthesis in Kozakia baliensis.</title>
        <authorList>
            <person name="Brandt J.U."/>
            <person name="Jakob F."/>
            <person name="Behr J."/>
            <person name="Geissler A.J."/>
            <person name="Vogel R.F."/>
        </authorList>
    </citation>
    <scope>NUCLEOTIDE SEQUENCE [LARGE SCALE GENOMIC DNA]</scope>
    <source>
        <strain evidence="2 3">DSM 14400</strain>
    </source>
</reference>
<sequence length="92" mass="10440">MLLIQVFTWALLLSCLMSMLLAFGVLDPRNRVIYNIAVFLNRVTEPVLAPVRNILPQFGNVDFSPLVVLLLLQYVLVPAITRLFWMALTHTA</sequence>
<dbReference type="STRING" id="153496.A0U89_12710"/>
<protein>
    <recommendedName>
        <fullName evidence="4">YggT family protein</fullName>
    </recommendedName>
</protein>
<gene>
    <name evidence="2" type="ORF">A0U89_12710</name>
</gene>
<accession>A0A1D8UXJ6</accession>
<proteinExistence type="predicted"/>
<dbReference type="eggNOG" id="COG0762">
    <property type="taxonomic scope" value="Bacteria"/>
</dbReference>
<dbReference type="InterPro" id="IPR003425">
    <property type="entry name" value="CCB3/YggT"/>
</dbReference>
<organism evidence="2 3">
    <name type="scientific">Kozakia baliensis</name>
    <dbReference type="NCBI Taxonomy" id="153496"/>
    <lineage>
        <taxon>Bacteria</taxon>
        <taxon>Pseudomonadati</taxon>
        <taxon>Pseudomonadota</taxon>
        <taxon>Alphaproteobacteria</taxon>
        <taxon>Acetobacterales</taxon>
        <taxon>Acetobacteraceae</taxon>
        <taxon>Kozakia</taxon>
    </lineage>
</organism>
<keyword evidence="1" id="KW-0472">Membrane</keyword>
<name>A0A1D8UXJ6_9PROT</name>
<dbReference type="OrthoDB" id="9814445at2"/>
<evidence type="ECO:0000256" key="1">
    <source>
        <dbReference type="SAM" id="Phobius"/>
    </source>
</evidence>
<feature type="transmembrane region" description="Helical" evidence="1">
    <location>
        <begin position="6"/>
        <end position="25"/>
    </location>
</feature>
<keyword evidence="1" id="KW-0812">Transmembrane</keyword>
<evidence type="ECO:0000313" key="2">
    <source>
        <dbReference type="EMBL" id="AOX18339.1"/>
    </source>
</evidence>
<dbReference type="Pfam" id="PF02325">
    <property type="entry name" value="CCB3_YggT"/>
    <property type="match status" value="1"/>
</dbReference>
<keyword evidence="1" id="KW-1133">Transmembrane helix</keyword>
<feature type="transmembrane region" description="Helical" evidence="1">
    <location>
        <begin position="63"/>
        <end position="85"/>
    </location>
</feature>
<dbReference type="GO" id="GO:0016020">
    <property type="term" value="C:membrane"/>
    <property type="evidence" value="ECO:0007669"/>
    <property type="project" value="InterPro"/>
</dbReference>
<dbReference type="AlphaFoldDB" id="A0A1D8UXJ6"/>
<evidence type="ECO:0008006" key="4">
    <source>
        <dbReference type="Google" id="ProtNLM"/>
    </source>
</evidence>
<dbReference type="EMBL" id="CP014674">
    <property type="protein sequence ID" value="AOX18339.1"/>
    <property type="molecule type" value="Genomic_DNA"/>
</dbReference>
<dbReference type="Proteomes" id="UP000179145">
    <property type="component" value="Chromosome"/>
</dbReference>
<keyword evidence="3" id="KW-1185">Reference proteome</keyword>
<dbReference type="KEGG" id="kba:A0U89_12710"/>
<evidence type="ECO:0000313" key="3">
    <source>
        <dbReference type="Proteomes" id="UP000179145"/>
    </source>
</evidence>